<accession>A0AAJ0D6J0</accession>
<evidence type="ECO:0000313" key="1">
    <source>
        <dbReference type="EMBL" id="KAK3047259.1"/>
    </source>
</evidence>
<dbReference type="AlphaFoldDB" id="A0AAJ0D6J0"/>
<dbReference type="EMBL" id="JAWDJX010000065">
    <property type="protein sequence ID" value="KAK3047259.1"/>
    <property type="molecule type" value="Genomic_DNA"/>
</dbReference>
<name>A0AAJ0D6J0_9PEZI</name>
<dbReference type="Gene3D" id="3.10.20.90">
    <property type="entry name" value="Phosphatidylinositol 3-kinase Catalytic Subunit, Chain A, domain 1"/>
    <property type="match status" value="1"/>
</dbReference>
<sequence>MSIKVAVTIPTGSGPVSWTSEVVHDGTSSHYDTPSNSSDIQSSAPQKFLQAAHKIAMGINKQAAQIVEDMHAEGNEELSSAAECGPVFMPTAADLDEDYITIVFKLKDDNVNVRKDRYRRIDRDWEMEDVRQHLCDSAGCEAEKYVFTRGDWSVLPSDGTPRQHRMQDGEVVCAAKDLKYM</sequence>
<proteinExistence type="predicted"/>
<evidence type="ECO:0000313" key="2">
    <source>
        <dbReference type="Proteomes" id="UP001271007"/>
    </source>
</evidence>
<comment type="caution">
    <text evidence="1">The sequence shown here is derived from an EMBL/GenBank/DDBJ whole genome shotgun (WGS) entry which is preliminary data.</text>
</comment>
<protein>
    <submittedName>
        <fullName evidence="1">Uncharacterized protein</fullName>
    </submittedName>
</protein>
<gene>
    <name evidence="1" type="ORF">LTR09_011359</name>
</gene>
<keyword evidence="2" id="KW-1185">Reference proteome</keyword>
<dbReference type="Proteomes" id="UP001271007">
    <property type="component" value="Unassembled WGS sequence"/>
</dbReference>
<reference evidence="1" key="1">
    <citation type="submission" date="2023-04" db="EMBL/GenBank/DDBJ databases">
        <title>Black Yeasts Isolated from many extreme environments.</title>
        <authorList>
            <person name="Coleine C."/>
            <person name="Stajich J.E."/>
            <person name="Selbmann L."/>
        </authorList>
    </citation>
    <scope>NUCLEOTIDE SEQUENCE</scope>
    <source>
        <strain evidence="1">CCFEE 5312</strain>
    </source>
</reference>
<organism evidence="1 2">
    <name type="scientific">Extremus antarcticus</name>
    <dbReference type="NCBI Taxonomy" id="702011"/>
    <lineage>
        <taxon>Eukaryota</taxon>
        <taxon>Fungi</taxon>
        <taxon>Dikarya</taxon>
        <taxon>Ascomycota</taxon>
        <taxon>Pezizomycotina</taxon>
        <taxon>Dothideomycetes</taxon>
        <taxon>Dothideomycetidae</taxon>
        <taxon>Mycosphaerellales</taxon>
        <taxon>Extremaceae</taxon>
        <taxon>Extremus</taxon>
    </lineage>
</organism>